<keyword evidence="2" id="KW-0862">Zinc</keyword>
<keyword evidence="2" id="KW-0479">Metal-binding</keyword>
<evidence type="ECO:0000313" key="4">
    <source>
        <dbReference type="EMBL" id="MBW0480935.1"/>
    </source>
</evidence>
<dbReference type="InterPro" id="IPR036875">
    <property type="entry name" value="Znf_CCHC_sf"/>
</dbReference>
<sequence>MSEEQRLKKIIASHIPSTIDPNPKSPTFAEKLTQNTRIQPMPTRTPHPLPEPPNRAINMFKRENILIRTKIEGEKPFQKENAENIAEVSSVSRYESGDVRFYIKDRAQARWLLENRHQWTHLADTLFITSQALFPVLIHSVPTQFDIADKSLIRELFQGNEIPMDTLMKLNWVIDPCNEEKAHGSLIAYFSDKEISNNIIRGHLAYKRLHLQTVSFHTGPIQCFNCLKVGHIAGSCKNRPMCIMSG</sequence>
<evidence type="ECO:0000256" key="2">
    <source>
        <dbReference type="PROSITE-ProRule" id="PRU00047"/>
    </source>
</evidence>
<evidence type="ECO:0000313" key="5">
    <source>
        <dbReference type="Proteomes" id="UP000765509"/>
    </source>
</evidence>
<evidence type="ECO:0000259" key="3">
    <source>
        <dbReference type="PROSITE" id="PS50158"/>
    </source>
</evidence>
<dbReference type="OrthoDB" id="2914250at2759"/>
<keyword evidence="1" id="KW-0507">mRNA processing</keyword>
<dbReference type="PROSITE" id="PS50158">
    <property type="entry name" value="ZF_CCHC"/>
    <property type="match status" value="1"/>
</dbReference>
<dbReference type="GO" id="GO:0003676">
    <property type="term" value="F:nucleic acid binding"/>
    <property type="evidence" value="ECO:0007669"/>
    <property type="project" value="InterPro"/>
</dbReference>
<feature type="domain" description="CCHC-type" evidence="3">
    <location>
        <begin position="223"/>
        <end position="238"/>
    </location>
</feature>
<name>A0A9Q3CCZ8_9BASI</name>
<dbReference type="GO" id="GO:0008270">
    <property type="term" value="F:zinc ion binding"/>
    <property type="evidence" value="ECO:0007669"/>
    <property type="project" value="UniProtKB-KW"/>
</dbReference>
<dbReference type="AlphaFoldDB" id="A0A9Q3CCZ8"/>
<comment type="caution">
    <text evidence="4">The sequence shown here is derived from an EMBL/GenBank/DDBJ whole genome shotgun (WGS) entry which is preliminary data.</text>
</comment>
<dbReference type="SUPFAM" id="SSF57756">
    <property type="entry name" value="Retrovirus zinc finger-like domains"/>
    <property type="match status" value="1"/>
</dbReference>
<dbReference type="Proteomes" id="UP000765509">
    <property type="component" value="Unassembled WGS sequence"/>
</dbReference>
<organism evidence="4 5">
    <name type="scientific">Austropuccinia psidii MF-1</name>
    <dbReference type="NCBI Taxonomy" id="1389203"/>
    <lineage>
        <taxon>Eukaryota</taxon>
        <taxon>Fungi</taxon>
        <taxon>Dikarya</taxon>
        <taxon>Basidiomycota</taxon>
        <taxon>Pucciniomycotina</taxon>
        <taxon>Pucciniomycetes</taxon>
        <taxon>Pucciniales</taxon>
        <taxon>Sphaerophragmiaceae</taxon>
        <taxon>Austropuccinia</taxon>
    </lineage>
</organism>
<gene>
    <name evidence="4" type="ORF">O181_020650</name>
</gene>
<proteinExistence type="predicted"/>
<evidence type="ECO:0000256" key="1">
    <source>
        <dbReference type="ARBA" id="ARBA00022664"/>
    </source>
</evidence>
<accession>A0A9Q3CCZ8</accession>
<keyword evidence="5" id="KW-1185">Reference proteome</keyword>
<dbReference type="InterPro" id="IPR001878">
    <property type="entry name" value="Znf_CCHC"/>
</dbReference>
<keyword evidence="2" id="KW-0863">Zinc-finger</keyword>
<dbReference type="GO" id="GO:0006397">
    <property type="term" value="P:mRNA processing"/>
    <property type="evidence" value="ECO:0007669"/>
    <property type="project" value="UniProtKB-KW"/>
</dbReference>
<dbReference type="EMBL" id="AVOT02006176">
    <property type="protein sequence ID" value="MBW0480935.1"/>
    <property type="molecule type" value="Genomic_DNA"/>
</dbReference>
<dbReference type="SMART" id="SM00343">
    <property type="entry name" value="ZnF_C2HC"/>
    <property type="match status" value="1"/>
</dbReference>
<reference evidence="4" key="1">
    <citation type="submission" date="2021-03" db="EMBL/GenBank/DDBJ databases">
        <title>Draft genome sequence of rust myrtle Austropuccinia psidii MF-1, a brazilian biotype.</title>
        <authorList>
            <person name="Quecine M.C."/>
            <person name="Pachon D.M.R."/>
            <person name="Bonatelli M.L."/>
            <person name="Correr F.H."/>
            <person name="Franceschini L.M."/>
            <person name="Leite T.F."/>
            <person name="Margarido G.R.A."/>
            <person name="Almeida C.A."/>
            <person name="Ferrarezi J.A."/>
            <person name="Labate C.A."/>
        </authorList>
    </citation>
    <scope>NUCLEOTIDE SEQUENCE</scope>
    <source>
        <strain evidence="4">MF-1</strain>
    </source>
</reference>
<protein>
    <recommendedName>
        <fullName evidence="3">CCHC-type domain-containing protein</fullName>
    </recommendedName>
</protein>